<keyword evidence="2 5" id="KW-0812">Transmembrane</keyword>
<feature type="transmembrane region" description="Helical" evidence="5">
    <location>
        <begin position="122"/>
        <end position="152"/>
    </location>
</feature>
<protein>
    <recommendedName>
        <fullName evidence="8">Steroid 5-alpha reductase C-terminal domain-containing protein</fullName>
    </recommendedName>
</protein>
<evidence type="ECO:0000313" key="6">
    <source>
        <dbReference type="EMBL" id="KPJ67017.1"/>
    </source>
</evidence>
<feature type="transmembrane region" description="Helical" evidence="5">
    <location>
        <begin position="79"/>
        <end position="101"/>
    </location>
</feature>
<comment type="subcellular location">
    <subcellularLocation>
        <location evidence="1">Endomembrane system</location>
        <topology evidence="1">Multi-pass membrane protein</topology>
    </subcellularLocation>
</comment>
<evidence type="ECO:0008006" key="8">
    <source>
        <dbReference type="Google" id="ProtNLM"/>
    </source>
</evidence>
<organism evidence="6 7">
    <name type="scientific">candidate division WOR-1 bacterium DG_54_3</name>
    <dbReference type="NCBI Taxonomy" id="1703775"/>
    <lineage>
        <taxon>Bacteria</taxon>
        <taxon>Bacillati</taxon>
        <taxon>Saganbacteria</taxon>
    </lineage>
</organism>
<evidence type="ECO:0000256" key="1">
    <source>
        <dbReference type="ARBA" id="ARBA00004127"/>
    </source>
</evidence>
<dbReference type="Gene3D" id="1.20.120.1630">
    <property type="match status" value="1"/>
</dbReference>
<name>A0A0S7XYB8_UNCSA</name>
<feature type="transmembrane region" description="Helical" evidence="5">
    <location>
        <begin position="12"/>
        <end position="31"/>
    </location>
</feature>
<evidence type="ECO:0000256" key="3">
    <source>
        <dbReference type="ARBA" id="ARBA00022989"/>
    </source>
</evidence>
<evidence type="ECO:0000256" key="4">
    <source>
        <dbReference type="ARBA" id="ARBA00023136"/>
    </source>
</evidence>
<dbReference type="InterPro" id="IPR007318">
    <property type="entry name" value="Phopholipid_MeTrfase"/>
</dbReference>
<dbReference type="GO" id="GO:0012505">
    <property type="term" value="C:endomembrane system"/>
    <property type="evidence" value="ECO:0007669"/>
    <property type="project" value="UniProtKB-SubCell"/>
</dbReference>
<evidence type="ECO:0000313" key="7">
    <source>
        <dbReference type="Proteomes" id="UP000051861"/>
    </source>
</evidence>
<evidence type="ECO:0000256" key="2">
    <source>
        <dbReference type="ARBA" id="ARBA00022692"/>
    </source>
</evidence>
<sequence>MSLIPALKLGLWNAWILTVYLILTGMVPMFFISKERNQKMRWPPFNKTEKILALITHAVIMPAAAIYSIFLPLKLGTVWLYVGLPVCFLGGVILFVASINIMNTALDKPFTKGMYRLSRHPIYFGGFLIYFGIGIACASWLYLLFAFAWIILWHLVLPTEERDLIEQYGESYRKYLKRTPKWIGIPKSKFNN</sequence>
<comment type="caution">
    <text evidence="6">The sequence shown here is derived from an EMBL/GenBank/DDBJ whole genome shotgun (WGS) entry which is preliminary data.</text>
</comment>
<dbReference type="Pfam" id="PF04191">
    <property type="entry name" value="PEMT"/>
    <property type="match status" value="1"/>
</dbReference>
<accession>A0A0S7XYB8</accession>
<proteinExistence type="predicted"/>
<reference evidence="6 7" key="1">
    <citation type="journal article" date="2015" name="Microbiome">
        <title>Genomic resolution of linkages in carbon, nitrogen, and sulfur cycling among widespread estuary sediment bacteria.</title>
        <authorList>
            <person name="Baker B.J."/>
            <person name="Lazar C.S."/>
            <person name="Teske A.P."/>
            <person name="Dick G.J."/>
        </authorList>
    </citation>
    <scope>NUCLEOTIDE SEQUENCE [LARGE SCALE GENOMIC DNA]</scope>
    <source>
        <strain evidence="6">DG_54_3</strain>
    </source>
</reference>
<dbReference type="EMBL" id="LIZX01000067">
    <property type="protein sequence ID" value="KPJ67017.1"/>
    <property type="molecule type" value="Genomic_DNA"/>
</dbReference>
<dbReference type="Proteomes" id="UP000051861">
    <property type="component" value="Unassembled WGS sequence"/>
</dbReference>
<gene>
    <name evidence="6" type="ORF">AMJ44_07530</name>
</gene>
<feature type="transmembrane region" description="Helical" evidence="5">
    <location>
        <begin position="51"/>
        <end position="73"/>
    </location>
</feature>
<dbReference type="AlphaFoldDB" id="A0A0S7XYB8"/>
<keyword evidence="3 5" id="KW-1133">Transmembrane helix</keyword>
<evidence type="ECO:0000256" key="5">
    <source>
        <dbReference type="SAM" id="Phobius"/>
    </source>
</evidence>
<keyword evidence="4 5" id="KW-0472">Membrane</keyword>